<dbReference type="InterPro" id="IPR050832">
    <property type="entry name" value="Bact_Acetyltransf"/>
</dbReference>
<dbReference type="InterPro" id="IPR000182">
    <property type="entry name" value="GNAT_dom"/>
</dbReference>
<evidence type="ECO:0000313" key="5">
    <source>
        <dbReference type="Proteomes" id="UP000660680"/>
    </source>
</evidence>
<keyword evidence="2" id="KW-0012">Acyltransferase</keyword>
<dbReference type="SUPFAM" id="SSF55729">
    <property type="entry name" value="Acyl-CoA N-acyltransferases (Nat)"/>
    <property type="match status" value="1"/>
</dbReference>
<dbReference type="GO" id="GO:0016747">
    <property type="term" value="F:acyltransferase activity, transferring groups other than amino-acyl groups"/>
    <property type="evidence" value="ECO:0007669"/>
    <property type="project" value="InterPro"/>
</dbReference>
<dbReference type="Proteomes" id="UP000660680">
    <property type="component" value="Unassembled WGS sequence"/>
</dbReference>
<accession>A0A918LDD7</accession>
<dbReference type="CDD" id="cd04301">
    <property type="entry name" value="NAT_SF"/>
    <property type="match status" value="1"/>
</dbReference>
<name>A0A918LDD7_9PSEU</name>
<protein>
    <submittedName>
        <fullName evidence="4">N-acetyltransferase</fullName>
    </submittedName>
</protein>
<dbReference type="AlphaFoldDB" id="A0A918LDD7"/>
<comment type="caution">
    <text evidence="4">The sequence shown here is derived from an EMBL/GenBank/DDBJ whole genome shotgun (WGS) entry which is preliminary data.</text>
</comment>
<dbReference type="PANTHER" id="PTHR43877">
    <property type="entry name" value="AMINOALKYLPHOSPHONATE N-ACETYLTRANSFERASE-RELATED-RELATED"/>
    <property type="match status" value="1"/>
</dbReference>
<keyword evidence="1" id="KW-0808">Transferase</keyword>
<dbReference type="Gene3D" id="3.40.630.30">
    <property type="match status" value="1"/>
</dbReference>
<organism evidence="4 5">
    <name type="scientific">Actinokineospora fastidiosa</name>
    <dbReference type="NCBI Taxonomy" id="1816"/>
    <lineage>
        <taxon>Bacteria</taxon>
        <taxon>Bacillati</taxon>
        <taxon>Actinomycetota</taxon>
        <taxon>Actinomycetes</taxon>
        <taxon>Pseudonocardiales</taxon>
        <taxon>Pseudonocardiaceae</taxon>
        <taxon>Actinokineospora</taxon>
    </lineage>
</organism>
<keyword evidence="5" id="KW-1185">Reference proteome</keyword>
<dbReference type="EMBL" id="BMRB01000002">
    <property type="protein sequence ID" value="GGS33161.1"/>
    <property type="molecule type" value="Genomic_DNA"/>
</dbReference>
<feature type="domain" description="N-acetyltransferase" evidence="3">
    <location>
        <begin position="131"/>
        <end position="283"/>
    </location>
</feature>
<proteinExistence type="predicted"/>
<evidence type="ECO:0000259" key="3">
    <source>
        <dbReference type="PROSITE" id="PS51186"/>
    </source>
</evidence>
<evidence type="ECO:0000256" key="2">
    <source>
        <dbReference type="ARBA" id="ARBA00023315"/>
    </source>
</evidence>
<reference evidence="4" key="1">
    <citation type="journal article" date="2014" name="Int. J. Syst. Evol. Microbiol.">
        <title>Complete genome sequence of Corynebacterium casei LMG S-19264T (=DSM 44701T), isolated from a smear-ripened cheese.</title>
        <authorList>
            <consortium name="US DOE Joint Genome Institute (JGI-PGF)"/>
            <person name="Walter F."/>
            <person name="Albersmeier A."/>
            <person name="Kalinowski J."/>
            <person name="Ruckert C."/>
        </authorList>
    </citation>
    <scope>NUCLEOTIDE SEQUENCE</scope>
    <source>
        <strain evidence="4">JCM 3276</strain>
    </source>
</reference>
<dbReference type="Pfam" id="PF00583">
    <property type="entry name" value="Acetyltransf_1"/>
    <property type="match status" value="1"/>
</dbReference>
<evidence type="ECO:0000313" key="4">
    <source>
        <dbReference type="EMBL" id="GGS33161.1"/>
    </source>
</evidence>
<sequence length="283" mass="31543">MAATARPYGGLADLRAMQNLTQRLWPCHWHIGDLAWQRTQHLDRDWPIVLWEAGGETVAWAWQHPPGHLDFLTADPDLVDEILEWFASTATAERLTVGIADDRPHLRAALERHGYAPADECVHHYLSRSLADLPDLPATPGYTIGPSTDSAKRVACHRAVWHPSRVTEESYRNVSSTWPFRPELDWVAVAPDGTYAAYCLIWLDDHNRVGELEPVGTHPDHRRRGLARAVCLGALHALKDLGAETAVVFPVDSPPGHPGAMTLYRDLGFTEYGRGMIYARSTG</sequence>
<reference evidence="4" key="2">
    <citation type="submission" date="2020-09" db="EMBL/GenBank/DDBJ databases">
        <authorList>
            <person name="Sun Q."/>
            <person name="Ohkuma M."/>
        </authorList>
    </citation>
    <scope>NUCLEOTIDE SEQUENCE</scope>
    <source>
        <strain evidence="4">JCM 3276</strain>
    </source>
</reference>
<evidence type="ECO:0000256" key="1">
    <source>
        <dbReference type="ARBA" id="ARBA00022679"/>
    </source>
</evidence>
<gene>
    <name evidence="4" type="ORF">GCM10010171_29110</name>
</gene>
<dbReference type="PANTHER" id="PTHR43877:SF1">
    <property type="entry name" value="ACETYLTRANSFERASE"/>
    <property type="match status" value="1"/>
</dbReference>
<dbReference type="PROSITE" id="PS51186">
    <property type="entry name" value="GNAT"/>
    <property type="match status" value="1"/>
</dbReference>
<dbReference type="RefSeq" id="WP_189210935.1">
    <property type="nucleotide sequence ID" value="NZ_BMRB01000002.1"/>
</dbReference>
<dbReference type="InterPro" id="IPR016181">
    <property type="entry name" value="Acyl_CoA_acyltransferase"/>
</dbReference>